<evidence type="ECO:0000313" key="2">
    <source>
        <dbReference type="Proteomes" id="UP000065511"/>
    </source>
</evidence>
<accession>A0ABM5WDL1</accession>
<evidence type="ECO:0000313" key="1">
    <source>
        <dbReference type="EMBL" id="ALS03086.1"/>
    </source>
</evidence>
<dbReference type="RefSeq" id="WP_071876591.1">
    <property type="nucleotide sequence ID" value="NZ_JXLC01000003.1"/>
</dbReference>
<evidence type="ECO:0008006" key="3">
    <source>
        <dbReference type="Google" id="ProtNLM"/>
    </source>
</evidence>
<keyword evidence="2" id="KW-1185">Reference proteome</keyword>
<dbReference type="EMBL" id="CP013614">
    <property type="protein sequence ID" value="ALS03086.1"/>
    <property type="molecule type" value="Genomic_DNA"/>
</dbReference>
<protein>
    <recommendedName>
        <fullName evidence="3">RNA helicase</fullName>
    </recommendedName>
</protein>
<sequence>MTKENKNSSKKEVSIEKSKEINCGLIMPLAPMLGYPNEQFLDVKTILIDTIKDIVEHDFIPRMVSESAGEIDIIHNSIVNNIYDDPIVVVDISGRNGNVMLELGLRLAFDKPVVIIKDNKTDYMFDISMIEHVTYPADLRHTEILKFQELLKEKIIKTYEKSLKDTDYSPFLKNFKHITVKTIGEETIGQSEALSRMDDKIDMIFKRVNNMYSSMDIEYSQPLNKRFPKNRMVKDIAKLMENQKIPVDIEPEDFIKSSIFKQIEFVYSKEMPSRGLNRFEVNELLESARNFMESQKGVIF</sequence>
<dbReference type="Proteomes" id="UP000065511">
    <property type="component" value="Chromosome"/>
</dbReference>
<reference evidence="1 2" key="1">
    <citation type="submission" date="2015-12" db="EMBL/GenBank/DDBJ databases">
        <authorList>
            <person name="Lauer A."/>
            <person name="Humrighouse B."/>
            <person name="Loparev V."/>
            <person name="Shewmaker P.L."/>
            <person name="Whitney A.M."/>
            <person name="McLaughlin R.W."/>
        </authorList>
    </citation>
    <scope>NUCLEOTIDE SEQUENCE [LARGE SCALE GENOMIC DNA]</scope>
    <source>
        <strain evidence="1 2">LMG 23085</strain>
    </source>
</reference>
<name>A0ABM5WDL1_9ENTE</name>
<gene>
    <name evidence="1" type="ORF">ATZ33_17390</name>
</gene>
<organism evidence="1 2">
    <name type="scientific">Enterococcus silesiacus</name>
    <dbReference type="NCBI Taxonomy" id="332949"/>
    <lineage>
        <taxon>Bacteria</taxon>
        <taxon>Bacillati</taxon>
        <taxon>Bacillota</taxon>
        <taxon>Bacilli</taxon>
        <taxon>Lactobacillales</taxon>
        <taxon>Enterococcaceae</taxon>
        <taxon>Enterococcus</taxon>
    </lineage>
</organism>
<proteinExistence type="predicted"/>